<feature type="domain" description="HTH iclR-type" evidence="7">
    <location>
        <begin position="6"/>
        <end position="68"/>
    </location>
</feature>
<evidence type="ECO:0000256" key="5">
    <source>
        <dbReference type="ARBA" id="ARBA00070406"/>
    </source>
</evidence>
<dbReference type="EMBL" id="DRUZ01000092">
    <property type="protein sequence ID" value="HHS02327.1"/>
    <property type="molecule type" value="Genomic_DNA"/>
</dbReference>
<dbReference type="Gene3D" id="3.30.450.40">
    <property type="match status" value="1"/>
</dbReference>
<dbReference type="InterPro" id="IPR036388">
    <property type="entry name" value="WH-like_DNA-bd_sf"/>
</dbReference>
<dbReference type="InterPro" id="IPR050707">
    <property type="entry name" value="HTH_MetabolicPath_Reg"/>
</dbReference>
<feature type="region of interest" description="Disordered" evidence="6">
    <location>
        <begin position="254"/>
        <end position="277"/>
    </location>
</feature>
<accession>A0A7C5V307</accession>
<reference evidence="9" key="1">
    <citation type="journal article" date="2020" name="mSystems">
        <title>Genome- and Community-Level Interaction Insights into Carbon Utilization and Element Cycling Functions of Hydrothermarchaeota in Hydrothermal Sediment.</title>
        <authorList>
            <person name="Zhou Z."/>
            <person name="Liu Y."/>
            <person name="Xu W."/>
            <person name="Pan J."/>
            <person name="Luo Z.H."/>
            <person name="Li M."/>
        </authorList>
    </citation>
    <scope>NUCLEOTIDE SEQUENCE [LARGE SCALE GENOMIC DNA]</scope>
    <source>
        <strain evidence="9">SpSt-102</strain>
    </source>
</reference>
<evidence type="ECO:0000259" key="8">
    <source>
        <dbReference type="PROSITE" id="PS51078"/>
    </source>
</evidence>
<comment type="function">
    <text evidence="4">May be an activator protein for the gylABX operon.</text>
</comment>
<dbReference type="InterPro" id="IPR005471">
    <property type="entry name" value="Tscrpt_reg_IclR_N"/>
</dbReference>
<dbReference type="GO" id="GO:0003700">
    <property type="term" value="F:DNA-binding transcription factor activity"/>
    <property type="evidence" value="ECO:0007669"/>
    <property type="project" value="TreeGrafter"/>
</dbReference>
<proteinExistence type="predicted"/>
<dbReference type="Gene3D" id="1.10.10.10">
    <property type="entry name" value="Winged helix-like DNA-binding domain superfamily/Winged helix DNA-binding domain"/>
    <property type="match status" value="1"/>
</dbReference>
<dbReference type="PANTHER" id="PTHR30136:SF24">
    <property type="entry name" value="HTH-TYPE TRANSCRIPTIONAL REPRESSOR ALLR"/>
    <property type="match status" value="1"/>
</dbReference>
<dbReference type="Pfam" id="PF01614">
    <property type="entry name" value="IclR_C"/>
    <property type="match status" value="1"/>
</dbReference>
<protein>
    <recommendedName>
        <fullName evidence="5">Glycerol operon regulatory protein</fullName>
    </recommendedName>
</protein>
<dbReference type="InterPro" id="IPR036390">
    <property type="entry name" value="WH_DNA-bd_sf"/>
</dbReference>
<dbReference type="GO" id="GO:0003677">
    <property type="term" value="F:DNA binding"/>
    <property type="evidence" value="ECO:0007669"/>
    <property type="project" value="UniProtKB-KW"/>
</dbReference>
<comment type="caution">
    <text evidence="9">The sequence shown here is derived from an EMBL/GenBank/DDBJ whole genome shotgun (WGS) entry which is preliminary data.</text>
</comment>
<evidence type="ECO:0000256" key="2">
    <source>
        <dbReference type="ARBA" id="ARBA00023125"/>
    </source>
</evidence>
<dbReference type="SUPFAM" id="SSF46785">
    <property type="entry name" value="Winged helix' DNA-binding domain"/>
    <property type="match status" value="1"/>
</dbReference>
<keyword evidence="2" id="KW-0238">DNA-binding</keyword>
<dbReference type="Pfam" id="PF09339">
    <property type="entry name" value="HTH_IclR"/>
    <property type="match status" value="1"/>
</dbReference>
<dbReference type="SUPFAM" id="SSF55781">
    <property type="entry name" value="GAF domain-like"/>
    <property type="match status" value="1"/>
</dbReference>
<gene>
    <name evidence="9" type="ORF">ENL71_07520</name>
</gene>
<evidence type="ECO:0000256" key="1">
    <source>
        <dbReference type="ARBA" id="ARBA00023015"/>
    </source>
</evidence>
<keyword evidence="1" id="KW-0805">Transcription regulation</keyword>
<feature type="domain" description="IclR-ED" evidence="8">
    <location>
        <begin position="69"/>
        <end position="252"/>
    </location>
</feature>
<keyword evidence="3" id="KW-0804">Transcription</keyword>
<dbReference type="GO" id="GO:0045892">
    <property type="term" value="P:negative regulation of DNA-templated transcription"/>
    <property type="evidence" value="ECO:0007669"/>
    <property type="project" value="TreeGrafter"/>
</dbReference>
<dbReference type="AlphaFoldDB" id="A0A7C5V307"/>
<dbReference type="PANTHER" id="PTHR30136">
    <property type="entry name" value="HELIX-TURN-HELIX TRANSCRIPTIONAL REGULATOR, ICLR FAMILY"/>
    <property type="match status" value="1"/>
</dbReference>
<evidence type="ECO:0000313" key="9">
    <source>
        <dbReference type="EMBL" id="HHS02327.1"/>
    </source>
</evidence>
<organism evidence="9">
    <name type="scientific">Caldicellulosiruptor owensensis</name>
    <dbReference type="NCBI Taxonomy" id="55205"/>
    <lineage>
        <taxon>Bacteria</taxon>
        <taxon>Bacillati</taxon>
        <taxon>Bacillota</taxon>
        <taxon>Bacillota incertae sedis</taxon>
        <taxon>Caldicellulosiruptorales</taxon>
        <taxon>Caldicellulosiruptoraceae</taxon>
        <taxon>Caldicellulosiruptor</taxon>
    </lineage>
</organism>
<dbReference type="PROSITE" id="PS51077">
    <property type="entry name" value="HTH_ICLR"/>
    <property type="match status" value="1"/>
</dbReference>
<evidence type="ECO:0000256" key="3">
    <source>
        <dbReference type="ARBA" id="ARBA00023163"/>
    </source>
</evidence>
<dbReference type="FunFam" id="1.10.10.10:FF:000056">
    <property type="entry name" value="IclR family transcriptional regulator"/>
    <property type="match status" value="1"/>
</dbReference>
<evidence type="ECO:0000256" key="6">
    <source>
        <dbReference type="SAM" id="MobiDB-lite"/>
    </source>
</evidence>
<dbReference type="InterPro" id="IPR029016">
    <property type="entry name" value="GAF-like_dom_sf"/>
</dbReference>
<dbReference type="PROSITE" id="PS51078">
    <property type="entry name" value="ICLR_ED"/>
    <property type="match status" value="1"/>
</dbReference>
<name>A0A7C5V307_9FIRM</name>
<evidence type="ECO:0000256" key="4">
    <source>
        <dbReference type="ARBA" id="ARBA00058938"/>
    </source>
</evidence>
<dbReference type="InterPro" id="IPR014757">
    <property type="entry name" value="Tscrpt_reg_IclR_C"/>
</dbReference>
<sequence>MSQNSVQSIERAFEIIEALAVEPKGLSISELSQKLSLHKTTVHRILQTLLSRGYVHKDPQTLRYRLGVKFVEISSLYLNNIELKTEAHPFLRELVAMLNVTVHLAILDGTDVVYIDKIEQVNSIRLYSSIGKRVPAYCTALGKVMLSKFSDEEVEKMLSTISLQPYTQNTITDVEKLMHEIRFVRNRGFAVDNEELQEGVRCIAAPIYDYRGEMIAAISISAPTSVLPPHKDEEIAQKVVETAKKISRRLGYVEDKEDYQGKERQEDGKGTGSAKDK</sequence>
<evidence type="ECO:0000259" key="7">
    <source>
        <dbReference type="PROSITE" id="PS51077"/>
    </source>
</evidence>
<dbReference type="SMART" id="SM00346">
    <property type="entry name" value="HTH_ICLR"/>
    <property type="match status" value="1"/>
</dbReference>